<comment type="caution">
    <text evidence="2">The sequence shown here is derived from an EMBL/GenBank/DDBJ whole genome shotgun (WGS) entry which is preliminary data.</text>
</comment>
<feature type="region of interest" description="Disordered" evidence="1">
    <location>
        <begin position="135"/>
        <end position="167"/>
    </location>
</feature>
<gene>
    <name evidence="2" type="ORF">JRQ81_019978</name>
</gene>
<dbReference type="Proteomes" id="UP001142489">
    <property type="component" value="Unassembled WGS sequence"/>
</dbReference>
<name>A0A9Q1AZ17_9SAUR</name>
<sequence length="167" mass="19150">MENPRRSALSALNTQRSSHPPELSNPCQNMENEIQSSIYRNVELYGTASHAGPFQMNNSPYQNSSAFQNMMTCFLAQQYTPFNPIGQPFPYYQMTTPPPPPPPPQVPCFPLSPYLNPGQNSFECVYSELNNHTQHLVKERTHKRKRPQETSDSDSSMENDRKKTKRK</sequence>
<protein>
    <submittedName>
        <fullName evidence="2">Uncharacterized protein</fullName>
    </submittedName>
</protein>
<evidence type="ECO:0000313" key="2">
    <source>
        <dbReference type="EMBL" id="KAJ7320467.1"/>
    </source>
</evidence>
<dbReference type="EMBL" id="JAPFRF010000010">
    <property type="protein sequence ID" value="KAJ7320467.1"/>
    <property type="molecule type" value="Genomic_DNA"/>
</dbReference>
<reference evidence="2" key="1">
    <citation type="journal article" date="2023" name="DNA Res.">
        <title>Chromosome-level genome assembly of Phrynocephalus forsythii using third-generation DNA sequencing and Hi-C analysis.</title>
        <authorList>
            <person name="Qi Y."/>
            <person name="Zhao W."/>
            <person name="Zhao Y."/>
            <person name="Niu C."/>
            <person name="Cao S."/>
            <person name="Zhang Y."/>
        </authorList>
    </citation>
    <scope>NUCLEOTIDE SEQUENCE</scope>
    <source>
        <tissue evidence="2">Muscle</tissue>
    </source>
</reference>
<proteinExistence type="predicted"/>
<organism evidence="2 3">
    <name type="scientific">Phrynocephalus forsythii</name>
    <dbReference type="NCBI Taxonomy" id="171643"/>
    <lineage>
        <taxon>Eukaryota</taxon>
        <taxon>Metazoa</taxon>
        <taxon>Chordata</taxon>
        <taxon>Craniata</taxon>
        <taxon>Vertebrata</taxon>
        <taxon>Euteleostomi</taxon>
        <taxon>Lepidosauria</taxon>
        <taxon>Squamata</taxon>
        <taxon>Bifurcata</taxon>
        <taxon>Unidentata</taxon>
        <taxon>Episquamata</taxon>
        <taxon>Toxicofera</taxon>
        <taxon>Iguania</taxon>
        <taxon>Acrodonta</taxon>
        <taxon>Agamidae</taxon>
        <taxon>Agaminae</taxon>
        <taxon>Phrynocephalus</taxon>
    </lineage>
</organism>
<evidence type="ECO:0000256" key="1">
    <source>
        <dbReference type="SAM" id="MobiDB-lite"/>
    </source>
</evidence>
<dbReference type="OrthoDB" id="407442at2759"/>
<feature type="region of interest" description="Disordered" evidence="1">
    <location>
        <begin position="1"/>
        <end position="27"/>
    </location>
</feature>
<keyword evidence="3" id="KW-1185">Reference proteome</keyword>
<accession>A0A9Q1AZ17</accession>
<dbReference type="AlphaFoldDB" id="A0A9Q1AZ17"/>
<evidence type="ECO:0000313" key="3">
    <source>
        <dbReference type="Proteomes" id="UP001142489"/>
    </source>
</evidence>